<evidence type="ECO:0000313" key="3">
    <source>
        <dbReference type="Proteomes" id="UP001164963"/>
    </source>
</evidence>
<reference evidence="2" key="1">
    <citation type="journal article" date="2022" name="Front. Microbiol.">
        <title>Mirubactin C rescues the lethal effect of cell wall biosynthesis mutations in Bacillus subtilis.</title>
        <authorList>
            <person name="Kepplinger B."/>
            <person name="Wen X."/>
            <person name="Tyler A.R."/>
            <person name="Kim B.Y."/>
            <person name="Brown J."/>
            <person name="Banks P."/>
            <person name="Dashti Y."/>
            <person name="Mackenzie E.S."/>
            <person name="Wills C."/>
            <person name="Kawai Y."/>
            <person name="Waldron K.J."/>
            <person name="Allenby N.E.E."/>
            <person name="Wu L.J."/>
            <person name="Hall M.J."/>
            <person name="Errington J."/>
        </authorList>
    </citation>
    <scope>NUCLEOTIDE SEQUENCE</scope>
    <source>
        <strain evidence="2">MDA8-470</strain>
    </source>
</reference>
<keyword evidence="3" id="KW-1185">Reference proteome</keyword>
<dbReference type="PROSITE" id="PS00455">
    <property type="entry name" value="AMP_BINDING"/>
    <property type="match status" value="1"/>
</dbReference>
<dbReference type="Proteomes" id="UP001164963">
    <property type="component" value="Chromosome"/>
</dbReference>
<evidence type="ECO:0000313" key="2">
    <source>
        <dbReference type="EMBL" id="UZK58004.1"/>
    </source>
</evidence>
<sequence length="489" mass="50805">MATGAECPVVARVRSVAARHPGRPALVTDAGRLTYRELWRQVLGWRDRCAALDLAPGALVAVLAGPGARWPAAFLGARAAGLVPLLVDVQQPVERTGALLAAARPAAVLRSEAGEAERTGEPAPRVLPPEAGYVVFTSGSTGAPKGIVGRAAGLLAFIDWEIAAVGAGPGTRVAVLTSPSFDVVFRDLLLPLCAGGEAHFAGRAVRAAPAAVLGWLAERRVEVVHAVPSLAARWLAADGSDGRVDSLRWTLFAGEPLHGRLVRRWRAAAPSTEVVNLYGPSETTLAKFHHRVPGDCGPGLLPVGRPLDGTVLSLVHPEATGPVGDGVRQIVITSPDGSLGYLPGTCGAEDAERLRYAPESGTTCFRTRDRGVLDDDGNLVVVGRLDSLVKRRGVFVDLARVEAAAAGLAGVTAACCVQLADGDVVLAVQGFGPAAAAALRRPLRTALGDGMPDRVTALPVLPLLPGGKADRRAVADLLDRKETDERRAS</sequence>
<organism evidence="2 3">
    <name type="scientific">Streptomyces drozdowiczii</name>
    <dbReference type="NCBI Taxonomy" id="202862"/>
    <lineage>
        <taxon>Bacteria</taxon>
        <taxon>Bacillati</taxon>
        <taxon>Actinomycetota</taxon>
        <taxon>Actinomycetes</taxon>
        <taxon>Kitasatosporales</taxon>
        <taxon>Streptomycetaceae</taxon>
        <taxon>Streptomyces</taxon>
    </lineage>
</organism>
<feature type="domain" description="AMP-dependent synthetase/ligase" evidence="1">
    <location>
        <begin position="122"/>
        <end position="342"/>
    </location>
</feature>
<protein>
    <submittedName>
        <fullName evidence="2">AMP-binding protein</fullName>
    </submittedName>
</protein>
<dbReference type="InterPro" id="IPR020845">
    <property type="entry name" value="AMP-binding_CS"/>
</dbReference>
<dbReference type="PANTHER" id="PTHR45527">
    <property type="entry name" value="NONRIBOSOMAL PEPTIDE SYNTHETASE"/>
    <property type="match status" value="1"/>
</dbReference>
<dbReference type="Gene3D" id="3.30.300.30">
    <property type="match status" value="1"/>
</dbReference>
<dbReference type="InterPro" id="IPR000873">
    <property type="entry name" value="AMP-dep_synth/lig_dom"/>
</dbReference>
<dbReference type="PANTHER" id="PTHR45527:SF1">
    <property type="entry name" value="FATTY ACID SYNTHASE"/>
    <property type="match status" value="1"/>
</dbReference>
<dbReference type="Pfam" id="PF00501">
    <property type="entry name" value="AMP-binding"/>
    <property type="match status" value="2"/>
</dbReference>
<feature type="domain" description="AMP-dependent synthetase/ligase" evidence="1">
    <location>
        <begin position="15"/>
        <end position="110"/>
    </location>
</feature>
<dbReference type="SUPFAM" id="SSF56801">
    <property type="entry name" value="Acetyl-CoA synthetase-like"/>
    <property type="match status" value="1"/>
</dbReference>
<dbReference type="InterPro" id="IPR045851">
    <property type="entry name" value="AMP-bd_C_sf"/>
</dbReference>
<accession>A0ABY6Q1A5</accession>
<dbReference type="InterPro" id="IPR042099">
    <property type="entry name" value="ANL_N_sf"/>
</dbReference>
<proteinExistence type="predicted"/>
<dbReference type="RefSeq" id="WP_265546520.1">
    <property type="nucleotide sequence ID" value="NZ_CP098740.1"/>
</dbReference>
<evidence type="ECO:0000259" key="1">
    <source>
        <dbReference type="Pfam" id="PF00501"/>
    </source>
</evidence>
<name>A0ABY6Q1A5_9ACTN</name>
<dbReference type="Gene3D" id="3.40.50.12780">
    <property type="entry name" value="N-terminal domain of ligase-like"/>
    <property type="match status" value="1"/>
</dbReference>
<dbReference type="EMBL" id="CP098740">
    <property type="protein sequence ID" value="UZK58004.1"/>
    <property type="molecule type" value="Genomic_DNA"/>
</dbReference>
<gene>
    <name evidence="2" type="ORF">NEH16_31445</name>
</gene>